<sequence>IPPSGFQKDINGYIYQITGSENCDVNLVRRAAGDPTVMVTDCSGNAHTVTCTTSEQTSPFRFYETSCSMPPYLVGSFGPIYKTGIYINGEWYTYTETNYVAPSVTCDTRSTVTNVAGVTGVASCSYGDTTVSVGESATIVLTISCSMPPELSSAKFTTTVSTVTLGDPNPTVVSITNTNLPSFADVPFTTTVIDLTGDILTQTCKKQFTTINFAGTTSHVITTSCSFDDSQEETIGTYISETSVTTVTYQNEPFIFTITNFNVASFSPLYTSVPVTNPTGEVGEATCAIQFTSTSVNNQIVSIPTTSCTMPSNIQGEFAEATSVVDEEYTVTNFI</sequence>
<keyword evidence="2" id="KW-1185">Reference proteome</keyword>
<protein>
    <submittedName>
        <fullName evidence="1">Uncharacterized protein</fullName>
    </submittedName>
</protein>
<organism evidence="1 2">
    <name type="scientific">Pichia inconspicua</name>
    <dbReference type="NCBI Taxonomy" id="52247"/>
    <lineage>
        <taxon>Eukaryota</taxon>
        <taxon>Fungi</taxon>
        <taxon>Dikarya</taxon>
        <taxon>Ascomycota</taxon>
        <taxon>Saccharomycotina</taxon>
        <taxon>Pichiomycetes</taxon>
        <taxon>Pichiales</taxon>
        <taxon>Pichiaceae</taxon>
        <taxon>Pichia</taxon>
    </lineage>
</organism>
<reference evidence="1 2" key="1">
    <citation type="journal article" date="2019" name="Front. Genet.">
        <title>Whole-Genome Sequencing of the Opportunistic Yeast Pathogen Candida inconspicua Uncovers Its Hybrid Origin.</title>
        <authorList>
            <person name="Mixao V."/>
            <person name="Hansen A.P."/>
            <person name="Saus E."/>
            <person name="Boekhout T."/>
            <person name="Lass-Florl C."/>
            <person name="Gabaldon T."/>
        </authorList>
    </citation>
    <scope>NUCLEOTIDE SEQUENCE [LARGE SCALE GENOMIC DNA]</scope>
    <source>
        <strain evidence="1 2">CBS 180</strain>
    </source>
</reference>
<comment type="caution">
    <text evidence="1">The sequence shown here is derived from an EMBL/GenBank/DDBJ whole genome shotgun (WGS) entry which is preliminary data.</text>
</comment>
<evidence type="ECO:0000313" key="1">
    <source>
        <dbReference type="EMBL" id="TID29849.1"/>
    </source>
</evidence>
<proteinExistence type="predicted"/>
<evidence type="ECO:0000313" key="2">
    <source>
        <dbReference type="Proteomes" id="UP000307173"/>
    </source>
</evidence>
<accession>A0A4T0X3E6</accession>
<dbReference type="EMBL" id="SELW01000233">
    <property type="protein sequence ID" value="TID29849.1"/>
    <property type="molecule type" value="Genomic_DNA"/>
</dbReference>
<feature type="non-terminal residue" evidence="1">
    <location>
        <position position="1"/>
    </location>
</feature>
<feature type="non-terminal residue" evidence="1">
    <location>
        <position position="335"/>
    </location>
</feature>
<dbReference type="Proteomes" id="UP000307173">
    <property type="component" value="Unassembled WGS sequence"/>
</dbReference>
<dbReference type="AlphaFoldDB" id="A0A4T0X3E6"/>
<gene>
    <name evidence="1" type="ORF">CANINC_001569</name>
</gene>
<name>A0A4T0X3E6_9ASCO</name>